<dbReference type="InterPro" id="IPR011330">
    <property type="entry name" value="Glyco_hydro/deAcase_b/a-brl"/>
</dbReference>
<keyword evidence="1" id="KW-1133">Transmembrane helix</keyword>
<accession>A0A1D8GBG0</accession>
<gene>
    <name evidence="3" type="ORF">Gferi_00685</name>
</gene>
<dbReference type="PANTHER" id="PTHR10587">
    <property type="entry name" value="GLYCOSYL TRANSFERASE-RELATED"/>
    <property type="match status" value="1"/>
</dbReference>
<dbReference type="Gene3D" id="3.20.20.370">
    <property type="entry name" value="Glycoside hydrolase/deacetylase"/>
    <property type="match status" value="1"/>
</dbReference>
<feature type="transmembrane region" description="Helical" evidence="1">
    <location>
        <begin position="12"/>
        <end position="29"/>
    </location>
</feature>
<dbReference type="InterPro" id="IPR050248">
    <property type="entry name" value="Polysacc_deacetylase_ArnD"/>
</dbReference>
<evidence type="ECO:0000259" key="2">
    <source>
        <dbReference type="PROSITE" id="PS51677"/>
    </source>
</evidence>
<dbReference type="CDD" id="cd10950">
    <property type="entry name" value="CE4_BsYlxY_like"/>
    <property type="match status" value="1"/>
</dbReference>
<reference evidence="3 4" key="1">
    <citation type="submission" date="2016-09" db="EMBL/GenBank/DDBJ databases">
        <title>Genomic analysis reveals versatility of anaerobic energy metabolism of Geosporobacter ferrireducens IRF9 of phylum Firmicutes.</title>
        <authorList>
            <person name="Kim S.-J."/>
        </authorList>
    </citation>
    <scope>NUCLEOTIDE SEQUENCE [LARGE SCALE GENOMIC DNA]</scope>
    <source>
        <strain evidence="3 4">IRF9</strain>
    </source>
</reference>
<dbReference type="SUPFAM" id="SSF88713">
    <property type="entry name" value="Glycoside hydrolase/deacetylase"/>
    <property type="match status" value="1"/>
</dbReference>
<proteinExistence type="predicted"/>
<dbReference type="GO" id="GO:0016020">
    <property type="term" value="C:membrane"/>
    <property type="evidence" value="ECO:0007669"/>
    <property type="project" value="TreeGrafter"/>
</dbReference>
<name>A0A1D8GBG0_9FIRM</name>
<keyword evidence="1" id="KW-0812">Transmembrane</keyword>
<sequence length="237" mass="26736">MKIIILKGKHLIFSAGCVLLIMLGFIFIWNNNISVLQYALLREPIRNGDPSLSKAAITCNVDWGNEVIPEILEVLEDKNIKITFFVTGRWASKYPELLQEIYDRGHEIGNHGYSHKAHSKMNEKENYLEIKKAEEAIEKVLGIKLKYFAPPSGDYGEATLEAAEKLGYQTILWSIDTIDWKEGSTADVILSRVMKKPHHGAILLMHPKSETAKALPILIDKIREEGIQLGTVSNLLE</sequence>
<dbReference type="KEGG" id="gfe:Gferi_00685"/>
<protein>
    <recommendedName>
        <fullName evidence="2">NodB homology domain-containing protein</fullName>
    </recommendedName>
</protein>
<dbReference type="AlphaFoldDB" id="A0A1D8GBG0"/>
<dbReference type="Proteomes" id="UP000095743">
    <property type="component" value="Chromosome"/>
</dbReference>
<organism evidence="3 4">
    <name type="scientific">Geosporobacter ferrireducens</name>
    <dbReference type="NCBI Taxonomy" id="1424294"/>
    <lineage>
        <taxon>Bacteria</taxon>
        <taxon>Bacillati</taxon>
        <taxon>Bacillota</taxon>
        <taxon>Clostridia</taxon>
        <taxon>Peptostreptococcales</taxon>
        <taxon>Thermotaleaceae</taxon>
        <taxon>Geosporobacter</taxon>
    </lineage>
</organism>
<dbReference type="PROSITE" id="PS51677">
    <property type="entry name" value="NODB"/>
    <property type="match status" value="1"/>
</dbReference>
<evidence type="ECO:0000313" key="3">
    <source>
        <dbReference type="EMBL" id="AOT68228.1"/>
    </source>
</evidence>
<dbReference type="GO" id="GO:0005975">
    <property type="term" value="P:carbohydrate metabolic process"/>
    <property type="evidence" value="ECO:0007669"/>
    <property type="project" value="InterPro"/>
</dbReference>
<evidence type="ECO:0000313" key="4">
    <source>
        <dbReference type="Proteomes" id="UP000095743"/>
    </source>
</evidence>
<dbReference type="EMBL" id="CP017269">
    <property type="protein sequence ID" value="AOT68228.1"/>
    <property type="molecule type" value="Genomic_DNA"/>
</dbReference>
<dbReference type="Pfam" id="PF01522">
    <property type="entry name" value="Polysacc_deac_1"/>
    <property type="match status" value="1"/>
</dbReference>
<dbReference type="GO" id="GO:0016810">
    <property type="term" value="F:hydrolase activity, acting on carbon-nitrogen (but not peptide) bonds"/>
    <property type="evidence" value="ECO:0007669"/>
    <property type="project" value="InterPro"/>
</dbReference>
<keyword evidence="1" id="KW-0472">Membrane</keyword>
<keyword evidence="4" id="KW-1185">Reference proteome</keyword>
<feature type="domain" description="NodB homology" evidence="2">
    <location>
        <begin position="53"/>
        <end position="230"/>
    </location>
</feature>
<dbReference type="STRING" id="1424294.Gferi_00685"/>
<evidence type="ECO:0000256" key="1">
    <source>
        <dbReference type="SAM" id="Phobius"/>
    </source>
</evidence>
<dbReference type="InterPro" id="IPR002509">
    <property type="entry name" value="NODB_dom"/>
</dbReference>
<dbReference type="PANTHER" id="PTHR10587:SF80">
    <property type="entry name" value="CHITOOLIGOSACCHARIDE DEACETYLASE"/>
    <property type="match status" value="1"/>
</dbReference>
<dbReference type="RefSeq" id="WP_069973781.1">
    <property type="nucleotide sequence ID" value="NZ_CP017269.1"/>
</dbReference>